<name>A0ABU1NYJ6_9BACL</name>
<comment type="caution">
    <text evidence="1">The sequence shown here is derived from an EMBL/GenBank/DDBJ whole genome shotgun (WGS) entry which is preliminary data.</text>
</comment>
<dbReference type="Proteomes" id="UP001267290">
    <property type="component" value="Unassembled WGS sequence"/>
</dbReference>
<keyword evidence="2" id="KW-1185">Reference proteome</keyword>
<sequence>MSTTLSSNTTNHLSSDEAIHDRISPFLDKNELVLRTTFDNCYDIAFRRVQIFGQ</sequence>
<organism evidence="1 2">
    <name type="scientific">Paenibacillus qinlingensis</name>
    <dbReference type="NCBI Taxonomy" id="1837343"/>
    <lineage>
        <taxon>Bacteria</taxon>
        <taxon>Bacillati</taxon>
        <taxon>Bacillota</taxon>
        <taxon>Bacilli</taxon>
        <taxon>Bacillales</taxon>
        <taxon>Paenibacillaceae</taxon>
        <taxon>Paenibacillus</taxon>
    </lineage>
</organism>
<evidence type="ECO:0000313" key="2">
    <source>
        <dbReference type="Proteomes" id="UP001267290"/>
    </source>
</evidence>
<accession>A0ABU1NYJ6</accession>
<gene>
    <name evidence="1" type="ORF">J2736_003091</name>
</gene>
<dbReference type="EMBL" id="JAVDSB010000004">
    <property type="protein sequence ID" value="MDR6551902.1"/>
    <property type="molecule type" value="Genomic_DNA"/>
</dbReference>
<proteinExistence type="predicted"/>
<protein>
    <submittedName>
        <fullName evidence="1">Uncharacterized protein</fullName>
    </submittedName>
</protein>
<reference evidence="1 2" key="1">
    <citation type="submission" date="2023-07" db="EMBL/GenBank/DDBJ databases">
        <title>Sorghum-associated microbial communities from plants grown in Nebraska, USA.</title>
        <authorList>
            <person name="Schachtman D."/>
        </authorList>
    </citation>
    <scope>NUCLEOTIDE SEQUENCE [LARGE SCALE GENOMIC DNA]</scope>
    <source>
        <strain evidence="1 2">CC258</strain>
    </source>
</reference>
<evidence type="ECO:0000313" key="1">
    <source>
        <dbReference type="EMBL" id="MDR6551902.1"/>
    </source>
</evidence>